<evidence type="ECO:0000313" key="2">
    <source>
        <dbReference type="Proteomes" id="UP001147760"/>
    </source>
</evidence>
<evidence type="ECO:0000313" key="1">
    <source>
        <dbReference type="EMBL" id="KAJ5462319.1"/>
    </source>
</evidence>
<dbReference type="AlphaFoldDB" id="A0A9W9WHK2"/>
<comment type="caution">
    <text evidence="1">The sequence shown here is derived from an EMBL/GenBank/DDBJ whole genome shotgun (WGS) entry which is preliminary data.</text>
</comment>
<proteinExistence type="predicted"/>
<dbReference type="Proteomes" id="UP001147760">
    <property type="component" value="Unassembled WGS sequence"/>
</dbReference>
<reference evidence="1" key="2">
    <citation type="journal article" date="2023" name="IMA Fungus">
        <title>Comparative genomic study of the Penicillium genus elucidates a diverse pangenome and 15 lateral gene transfer events.</title>
        <authorList>
            <person name="Petersen C."/>
            <person name="Sorensen T."/>
            <person name="Nielsen M.R."/>
            <person name="Sondergaard T.E."/>
            <person name="Sorensen J.L."/>
            <person name="Fitzpatrick D.A."/>
            <person name="Frisvad J.C."/>
            <person name="Nielsen K.L."/>
        </authorList>
    </citation>
    <scope>NUCLEOTIDE SEQUENCE</scope>
    <source>
        <strain evidence="1">IBT 17660</strain>
    </source>
</reference>
<keyword evidence="2" id="KW-1185">Reference proteome</keyword>
<gene>
    <name evidence="1" type="ORF">N7530_010524</name>
</gene>
<accession>A0A9W9WHK2</accession>
<dbReference type="EMBL" id="JAPWDO010000007">
    <property type="protein sequence ID" value="KAJ5462319.1"/>
    <property type="molecule type" value="Genomic_DNA"/>
</dbReference>
<reference evidence="1" key="1">
    <citation type="submission" date="2022-12" db="EMBL/GenBank/DDBJ databases">
        <authorList>
            <person name="Petersen C."/>
        </authorList>
    </citation>
    <scope>NUCLEOTIDE SEQUENCE</scope>
    <source>
        <strain evidence="1">IBT 17660</strain>
    </source>
</reference>
<name>A0A9W9WHK2_9EURO</name>
<protein>
    <submittedName>
        <fullName evidence="1">Uncharacterized protein</fullName>
    </submittedName>
</protein>
<sequence length="102" mass="11305">MIRQSLTHFRGLRIAEHVLRPFCDAAACPYITPAINRCRSHDFGDCLCNAWLEALLEGGIPPELQRAHTQVLALFVWQLGSVPPCSCFTMIVPQSSPRAASK</sequence>
<organism evidence="1 2">
    <name type="scientific">Penicillium desertorum</name>
    <dbReference type="NCBI Taxonomy" id="1303715"/>
    <lineage>
        <taxon>Eukaryota</taxon>
        <taxon>Fungi</taxon>
        <taxon>Dikarya</taxon>
        <taxon>Ascomycota</taxon>
        <taxon>Pezizomycotina</taxon>
        <taxon>Eurotiomycetes</taxon>
        <taxon>Eurotiomycetidae</taxon>
        <taxon>Eurotiales</taxon>
        <taxon>Aspergillaceae</taxon>
        <taxon>Penicillium</taxon>
    </lineage>
</organism>